<dbReference type="GO" id="GO:0005886">
    <property type="term" value="C:plasma membrane"/>
    <property type="evidence" value="ECO:0007669"/>
    <property type="project" value="TreeGrafter"/>
</dbReference>
<dbReference type="PANTHER" id="PTHR45453:SF3">
    <property type="entry name" value="HISTIDINE KINASE"/>
    <property type="match status" value="1"/>
</dbReference>
<proteinExistence type="predicted"/>
<evidence type="ECO:0000256" key="5">
    <source>
        <dbReference type="ARBA" id="ARBA00022679"/>
    </source>
</evidence>
<keyword evidence="9" id="KW-0812">Transmembrane</keyword>
<dbReference type="Gene3D" id="6.10.340.10">
    <property type="match status" value="1"/>
</dbReference>
<dbReference type="SUPFAM" id="SSF55874">
    <property type="entry name" value="ATPase domain of HSP90 chaperone/DNA topoisomerase II/histidine kinase"/>
    <property type="match status" value="1"/>
</dbReference>
<keyword evidence="6 12" id="KW-0418">Kinase</keyword>
<dbReference type="SMART" id="SM00304">
    <property type="entry name" value="HAMP"/>
    <property type="match status" value="1"/>
</dbReference>
<dbReference type="GO" id="GO:0000155">
    <property type="term" value="F:phosphorelay sensor kinase activity"/>
    <property type="evidence" value="ECO:0007669"/>
    <property type="project" value="InterPro"/>
</dbReference>
<dbReference type="InterPro" id="IPR003661">
    <property type="entry name" value="HisK_dim/P_dom"/>
</dbReference>
<evidence type="ECO:0000256" key="2">
    <source>
        <dbReference type="ARBA" id="ARBA00004370"/>
    </source>
</evidence>
<dbReference type="InterPro" id="IPR050351">
    <property type="entry name" value="BphY/WalK/GraS-like"/>
</dbReference>
<evidence type="ECO:0000256" key="6">
    <source>
        <dbReference type="ARBA" id="ARBA00022777"/>
    </source>
</evidence>
<dbReference type="InterPro" id="IPR003660">
    <property type="entry name" value="HAMP_dom"/>
</dbReference>
<comment type="subcellular location">
    <subcellularLocation>
        <location evidence="2">Membrane</location>
    </subcellularLocation>
</comment>
<dbReference type="PANTHER" id="PTHR45453">
    <property type="entry name" value="PHOSPHATE REGULON SENSOR PROTEIN PHOR"/>
    <property type="match status" value="1"/>
</dbReference>
<dbReference type="Pfam" id="PF00512">
    <property type="entry name" value="HisKA"/>
    <property type="match status" value="1"/>
</dbReference>
<dbReference type="SMART" id="SM00387">
    <property type="entry name" value="HATPase_c"/>
    <property type="match status" value="1"/>
</dbReference>
<keyword evidence="8" id="KW-0175">Coiled coil</keyword>
<evidence type="ECO:0000256" key="8">
    <source>
        <dbReference type="SAM" id="Coils"/>
    </source>
</evidence>
<dbReference type="EC" id="2.7.13.3" evidence="3"/>
<feature type="transmembrane region" description="Helical" evidence="9">
    <location>
        <begin position="179"/>
        <end position="201"/>
    </location>
</feature>
<keyword evidence="4" id="KW-0597">Phosphoprotein</keyword>
<dbReference type="CDD" id="cd00082">
    <property type="entry name" value="HisKA"/>
    <property type="match status" value="1"/>
</dbReference>
<feature type="domain" description="Histidine kinase" evidence="10">
    <location>
        <begin position="282"/>
        <end position="497"/>
    </location>
</feature>
<evidence type="ECO:0000256" key="3">
    <source>
        <dbReference type="ARBA" id="ARBA00012438"/>
    </source>
</evidence>
<dbReference type="EMBL" id="DXBG01000266">
    <property type="protein sequence ID" value="HIZ66470.1"/>
    <property type="molecule type" value="Genomic_DNA"/>
</dbReference>
<evidence type="ECO:0000256" key="1">
    <source>
        <dbReference type="ARBA" id="ARBA00000085"/>
    </source>
</evidence>
<dbReference type="AlphaFoldDB" id="A0A9D2JSZ8"/>
<feature type="coiled-coil region" evidence="8">
    <location>
        <begin position="315"/>
        <end position="342"/>
    </location>
</feature>
<reference evidence="12" key="1">
    <citation type="journal article" date="2021" name="PeerJ">
        <title>Extensive microbial diversity within the chicken gut microbiome revealed by metagenomics and culture.</title>
        <authorList>
            <person name="Gilroy R."/>
            <person name="Ravi A."/>
            <person name="Getino M."/>
            <person name="Pursley I."/>
            <person name="Horton D.L."/>
            <person name="Alikhan N.F."/>
            <person name="Baker D."/>
            <person name="Gharbi K."/>
            <person name="Hall N."/>
            <person name="Watson M."/>
            <person name="Adriaenssens E.M."/>
            <person name="Foster-Nyarko E."/>
            <person name="Jarju S."/>
            <person name="Secka A."/>
            <person name="Antonio M."/>
            <person name="Oren A."/>
            <person name="Chaudhuri R.R."/>
            <person name="La Ragione R."/>
            <person name="Hildebrand F."/>
            <person name="Pallen M.J."/>
        </authorList>
    </citation>
    <scope>NUCLEOTIDE SEQUENCE</scope>
    <source>
        <strain evidence="12">1068</strain>
    </source>
</reference>
<comment type="catalytic activity">
    <reaction evidence="1">
        <text>ATP + protein L-histidine = ADP + protein N-phospho-L-histidine.</text>
        <dbReference type="EC" id="2.7.13.3"/>
    </reaction>
</comment>
<dbReference type="Gene3D" id="1.10.287.130">
    <property type="match status" value="1"/>
</dbReference>
<dbReference type="SMART" id="SM00388">
    <property type="entry name" value="HisKA"/>
    <property type="match status" value="1"/>
</dbReference>
<reference evidence="12" key="2">
    <citation type="submission" date="2021-04" db="EMBL/GenBank/DDBJ databases">
        <authorList>
            <person name="Gilroy R."/>
        </authorList>
    </citation>
    <scope>NUCLEOTIDE SEQUENCE</scope>
    <source>
        <strain evidence="12">1068</strain>
    </source>
</reference>
<evidence type="ECO:0000313" key="12">
    <source>
        <dbReference type="EMBL" id="HIZ66470.1"/>
    </source>
</evidence>
<accession>A0A9D2JSZ8</accession>
<dbReference type="PROSITE" id="PS50885">
    <property type="entry name" value="HAMP"/>
    <property type="match status" value="1"/>
</dbReference>
<keyword evidence="7" id="KW-0902">Two-component regulatory system</keyword>
<comment type="caution">
    <text evidence="12">The sequence shown here is derived from an EMBL/GenBank/DDBJ whole genome shotgun (WGS) entry which is preliminary data.</text>
</comment>
<evidence type="ECO:0000259" key="11">
    <source>
        <dbReference type="PROSITE" id="PS50885"/>
    </source>
</evidence>
<dbReference type="InterPro" id="IPR036890">
    <property type="entry name" value="HATPase_C_sf"/>
</dbReference>
<evidence type="ECO:0000256" key="4">
    <source>
        <dbReference type="ARBA" id="ARBA00022553"/>
    </source>
</evidence>
<dbReference type="Proteomes" id="UP000824056">
    <property type="component" value="Unassembled WGS sequence"/>
</dbReference>
<dbReference type="PROSITE" id="PS50109">
    <property type="entry name" value="HIS_KIN"/>
    <property type="match status" value="1"/>
</dbReference>
<dbReference type="Gene3D" id="3.30.565.10">
    <property type="entry name" value="Histidine kinase-like ATPase, C-terminal domain"/>
    <property type="match status" value="1"/>
</dbReference>
<keyword evidence="9" id="KW-1133">Transmembrane helix</keyword>
<evidence type="ECO:0000313" key="13">
    <source>
        <dbReference type="Proteomes" id="UP000824056"/>
    </source>
</evidence>
<evidence type="ECO:0000256" key="9">
    <source>
        <dbReference type="SAM" id="Phobius"/>
    </source>
</evidence>
<evidence type="ECO:0000259" key="10">
    <source>
        <dbReference type="PROSITE" id="PS50109"/>
    </source>
</evidence>
<evidence type="ECO:0000256" key="7">
    <source>
        <dbReference type="ARBA" id="ARBA00023012"/>
    </source>
</evidence>
<sequence>MIKKLKNRFSVKIFFLTLALLVISNLLLLGGIYGLMPQMYQDTRASAVKPRMIEVMEKLPTMKREEGGSYLNQVCRENDLKLLVQNYISFRQEEIPGFDQDSYGMTWDEAQELWEPQDSGENSMIISGRSGEFILEMMDSGAGQCSFMAAFSDFGPYYFLFMIQEDFTTKAFLGKMIQILPFLLLILLFFAAAASMAYARFISRPILQMARAAQAMSQLEWEKTGTEIRRKDEIGSLARSIRLTAENLEQVLKERDASNKRLQEELEYQKQLKQEQKVFFASASHDLKTPVTVLKGQLTGMLYRVGVYQDRDKYLKKSLKSLEEMERRIQEILEVSQMESRETQAVMEPIGLNVFLLEIWRVLEDEAIRKGIELELEIPRELLVQGDRRLLQKAAENVLENGLQYSPQGALLWVYTYEEGDRVCLSIENTGVWLPQHESTDLFRPFYRLEESRNRDSGGSGLGLYLVEKALRLQGMEYKIANSPEGVLFSIWMKKWKTDEKGRK</sequence>
<dbReference type="GO" id="GO:0004721">
    <property type="term" value="F:phosphoprotein phosphatase activity"/>
    <property type="evidence" value="ECO:0007669"/>
    <property type="project" value="TreeGrafter"/>
</dbReference>
<dbReference type="InterPro" id="IPR005467">
    <property type="entry name" value="His_kinase_dom"/>
</dbReference>
<feature type="domain" description="HAMP" evidence="11">
    <location>
        <begin position="200"/>
        <end position="253"/>
    </location>
</feature>
<dbReference type="GO" id="GO:0016036">
    <property type="term" value="P:cellular response to phosphate starvation"/>
    <property type="evidence" value="ECO:0007669"/>
    <property type="project" value="TreeGrafter"/>
</dbReference>
<dbReference type="Pfam" id="PF02518">
    <property type="entry name" value="HATPase_c"/>
    <property type="match status" value="1"/>
</dbReference>
<organism evidence="12 13">
    <name type="scientific">Candidatus Blautia pullicola</name>
    <dbReference type="NCBI Taxonomy" id="2838498"/>
    <lineage>
        <taxon>Bacteria</taxon>
        <taxon>Bacillati</taxon>
        <taxon>Bacillota</taxon>
        <taxon>Clostridia</taxon>
        <taxon>Lachnospirales</taxon>
        <taxon>Lachnospiraceae</taxon>
        <taxon>Blautia</taxon>
    </lineage>
</organism>
<dbReference type="CDD" id="cd06225">
    <property type="entry name" value="HAMP"/>
    <property type="match status" value="1"/>
</dbReference>
<gene>
    <name evidence="12" type="ORF">H9809_11350</name>
</gene>
<feature type="transmembrane region" description="Helical" evidence="9">
    <location>
        <begin position="12"/>
        <end position="36"/>
    </location>
</feature>
<name>A0A9D2JSZ8_9FIRM</name>
<protein>
    <recommendedName>
        <fullName evidence="3">histidine kinase</fullName>
        <ecNumber evidence="3">2.7.13.3</ecNumber>
    </recommendedName>
</protein>
<keyword evidence="5" id="KW-0808">Transferase</keyword>
<dbReference type="SUPFAM" id="SSF158472">
    <property type="entry name" value="HAMP domain-like"/>
    <property type="match status" value="1"/>
</dbReference>
<dbReference type="Pfam" id="PF00672">
    <property type="entry name" value="HAMP"/>
    <property type="match status" value="1"/>
</dbReference>
<keyword evidence="9" id="KW-0472">Membrane</keyword>
<dbReference type="SUPFAM" id="SSF47384">
    <property type="entry name" value="Homodimeric domain of signal transducing histidine kinase"/>
    <property type="match status" value="1"/>
</dbReference>
<dbReference type="InterPro" id="IPR036097">
    <property type="entry name" value="HisK_dim/P_sf"/>
</dbReference>
<dbReference type="InterPro" id="IPR003594">
    <property type="entry name" value="HATPase_dom"/>
</dbReference>